<dbReference type="PATRIC" id="fig|1123360.3.peg.2206"/>
<keyword evidence="2" id="KW-0464">Manganese</keyword>
<dbReference type="SUPFAM" id="SSF53187">
    <property type="entry name" value="Zn-dependent exopeptidases"/>
    <property type="match status" value="1"/>
</dbReference>
<dbReference type="PANTHER" id="PTHR30575:SF3">
    <property type="entry name" value="PEPTIDASE M20 DIMERISATION DOMAIN-CONTAINING PROTEIN"/>
    <property type="match status" value="1"/>
</dbReference>
<feature type="binding site" evidence="2">
    <location>
        <position position="182"/>
    </location>
    <ligand>
        <name>Mn(2+)</name>
        <dbReference type="ChEBI" id="CHEBI:29035"/>
        <label>2</label>
    </ligand>
</feature>
<organism evidence="4 5">
    <name type="scientific">Litoreibacter arenae DSM 19593</name>
    <dbReference type="NCBI Taxonomy" id="1123360"/>
    <lineage>
        <taxon>Bacteria</taxon>
        <taxon>Pseudomonadati</taxon>
        <taxon>Pseudomonadota</taxon>
        <taxon>Alphaproteobacteria</taxon>
        <taxon>Rhodobacterales</taxon>
        <taxon>Roseobacteraceae</taxon>
        <taxon>Litoreibacter</taxon>
    </lineage>
</organism>
<keyword evidence="2" id="KW-0479">Metal-binding</keyword>
<reference evidence="5" key="1">
    <citation type="journal article" date="2013" name="Stand. Genomic Sci.">
        <title>Genome sequence of the Litoreibacter arenae type strain (DSM 19593(T)), a member of the Roseobacter clade isolated from sea sand.</title>
        <authorList>
            <person name="Riedel T."/>
            <person name="Fiebig A."/>
            <person name="Petersen J."/>
            <person name="Gronow S."/>
            <person name="Kyrpides N.C."/>
            <person name="Goker M."/>
            <person name="Klenk H.P."/>
        </authorList>
    </citation>
    <scope>NUCLEOTIDE SEQUENCE [LARGE SCALE GENOMIC DNA]</scope>
    <source>
        <strain evidence="5">DSM 19593</strain>
    </source>
</reference>
<dbReference type="InterPro" id="IPR002933">
    <property type="entry name" value="Peptidase_M20"/>
</dbReference>
<dbReference type="InterPro" id="IPR011650">
    <property type="entry name" value="Peptidase_M20_dimer"/>
</dbReference>
<dbReference type="eggNOG" id="COG1473">
    <property type="taxonomic scope" value="Bacteria"/>
</dbReference>
<dbReference type="InterPro" id="IPR017439">
    <property type="entry name" value="Amidohydrolase"/>
</dbReference>
<comment type="caution">
    <text evidence="4">The sequence shown here is derived from an EMBL/GenBank/DDBJ whole genome shotgun (WGS) entry which is preliminary data.</text>
</comment>
<dbReference type="GO" id="GO:0046872">
    <property type="term" value="F:metal ion binding"/>
    <property type="evidence" value="ECO:0007669"/>
    <property type="project" value="UniProtKB-KW"/>
</dbReference>
<dbReference type="PIRSF" id="PIRSF005962">
    <property type="entry name" value="Pept_M20D_amidohydro"/>
    <property type="match status" value="1"/>
</dbReference>
<dbReference type="STRING" id="1123360.thalar_02229"/>
<dbReference type="GO" id="GO:0046657">
    <property type="term" value="P:folic acid catabolic process"/>
    <property type="evidence" value="ECO:0007669"/>
    <property type="project" value="TreeGrafter"/>
</dbReference>
<feature type="binding site" evidence="2">
    <location>
        <position position="401"/>
    </location>
    <ligand>
        <name>Mn(2+)</name>
        <dbReference type="ChEBI" id="CHEBI:29035"/>
        <label>2</label>
    </ligand>
</feature>
<feature type="domain" description="Peptidase M20 dimerisation" evidence="3">
    <location>
        <begin position="228"/>
        <end position="318"/>
    </location>
</feature>
<dbReference type="Pfam" id="PF01546">
    <property type="entry name" value="Peptidase_M20"/>
    <property type="match status" value="1"/>
</dbReference>
<feature type="binding site" evidence="2">
    <location>
        <position position="147"/>
    </location>
    <ligand>
        <name>Mn(2+)</name>
        <dbReference type="ChEBI" id="CHEBI:29035"/>
        <label>2</label>
    </ligand>
</feature>
<dbReference type="HOGENOM" id="CLU_023257_0_1_5"/>
<gene>
    <name evidence="4" type="ORF">thalar_02229</name>
</gene>
<dbReference type="GO" id="GO:0016805">
    <property type="term" value="F:dipeptidase activity"/>
    <property type="evidence" value="ECO:0007669"/>
    <property type="project" value="TreeGrafter"/>
</dbReference>
<keyword evidence="5" id="KW-1185">Reference proteome</keyword>
<proteinExistence type="predicted"/>
<evidence type="ECO:0000256" key="1">
    <source>
        <dbReference type="ARBA" id="ARBA00022801"/>
    </source>
</evidence>
<dbReference type="InterPro" id="IPR052030">
    <property type="entry name" value="Peptidase_M20/M20A_hydrolases"/>
</dbReference>
<dbReference type="Proteomes" id="UP000015351">
    <property type="component" value="Unassembled WGS sequence"/>
</dbReference>
<dbReference type="EMBL" id="AONI01000010">
    <property type="protein sequence ID" value="EPX79404.1"/>
    <property type="molecule type" value="Genomic_DNA"/>
</dbReference>
<evidence type="ECO:0000256" key="2">
    <source>
        <dbReference type="PIRSR" id="PIRSR005962-1"/>
    </source>
</evidence>
<dbReference type="GO" id="GO:0071713">
    <property type="term" value="F:para-aminobenzoyl-glutamate hydrolase activity"/>
    <property type="evidence" value="ECO:0007669"/>
    <property type="project" value="TreeGrafter"/>
</dbReference>
<dbReference type="Gene3D" id="3.40.630.10">
    <property type="entry name" value="Zn peptidases"/>
    <property type="match status" value="2"/>
</dbReference>
<dbReference type="GO" id="GO:0005737">
    <property type="term" value="C:cytoplasm"/>
    <property type="evidence" value="ECO:0007669"/>
    <property type="project" value="TreeGrafter"/>
</dbReference>
<dbReference type="AlphaFoldDB" id="S9RZI7"/>
<feature type="binding site" evidence="2">
    <location>
        <position position="206"/>
    </location>
    <ligand>
        <name>Mn(2+)</name>
        <dbReference type="ChEBI" id="CHEBI:29035"/>
        <label>2</label>
    </ligand>
</feature>
<evidence type="ECO:0000313" key="5">
    <source>
        <dbReference type="Proteomes" id="UP000015351"/>
    </source>
</evidence>
<dbReference type="NCBIfam" id="TIGR01891">
    <property type="entry name" value="amidohydrolases"/>
    <property type="match status" value="1"/>
</dbReference>
<comment type="cofactor">
    <cofactor evidence="2">
        <name>Mn(2+)</name>
        <dbReference type="ChEBI" id="CHEBI:29035"/>
    </cofactor>
    <text evidence="2">The Mn(2+) ion enhances activity.</text>
</comment>
<name>S9RZI7_9RHOB</name>
<accession>S9RZI7</accession>
<dbReference type="OrthoDB" id="9777385at2"/>
<dbReference type="Pfam" id="PF07687">
    <property type="entry name" value="M20_dimer"/>
    <property type="match status" value="1"/>
</dbReference>
<evidence type="ECO:0000259" key="3">
    <source>
        <dbReference type="Pfam" id="PF07687"/>
    </source>
</evidence>
<feature type="binding site" evidence="2">
    <location>
        <position position="149"/>
    </location>
    <ligand>
        <name>Mn(2+)</name>
        <dbReference type="ChEBI" id="CHEBI:29035"/>
        <label>2</label>
    </ligand>
</feature>
<sequence>MSVFSKVFSASNSPEIAIRRDLHKYPETAFLEYRTASLVAETLDDLGYAVRTGKQVMDASALVNPPSAEVEAEAVASALANGGVASWIERMRGGLTAVVGEKSFGPGPVLAFRFDMDALTLVEADASDHAPRAQGFASTDPERMHGCGHDGHVAIGLSVARELAETEALSGTLRFIFQPAEEGGRGAAPIIAAGLLDDVDYLFVAHLGCFLGSGKVAPDACDFLHSTKFEVEFRGRSSHAAMAPQDGRNALLAGASAATALHGITRIAGEETFVNVGKLMAGTTFNIIADTCEMLVEVRAQTAEGHAAMIKRAEAVINGAAQMQDVEHSMRIVSQLNGNTNHREALDIVDRAAGSLPGIEVVDSWPIGGGDDASKMIARVHERGGKAAYFLVGSDITAPHHAQEFDFDEASLTTARQVFENIARLVLGE</sequence>
<dbReference type="RefSeq" id="WP_021100784.1">
    <property type="nucleotide sequence ID" value="NZ_KE557306.1"/>
</dbReference>
<protein>
    <submittedName>
        <fullName evidence="4">Catalyzes the cleavage of p-aminobenzoyl-glutamate to p-aminobenzoate and glutamate, subunit A</fullName>
    </submittedName>
</protein>
<dbReference type="PANTHER" id="PTHR30575">
    <property type="entry name" value="PEPTIDASE M20"/>
    <property type="match status" value="1"/>
</dbReference>
<dbReference type="SUPFAM" id="SSF55031">
    <property type="entry name" value="Bacterial exopeptidase dimerisation domain"/>
    <property type="match status" value="1"/>
</dbReference>
<evidence type="ECO:0000313" key="4">
    <source>
        <dbReference type="EMBL" id="EPX79404.1"/>
    </source>
</evidence>
<dbReference type="InterPro" id="IPR036264">
    <property type="entry name" value="Bact_exopeptidase_dim_dom"/>
</dbReference>
<keyword evidence="1" id="KW-0378">Hydrolase</keyword>